<organism evidence="2 3">
    <name type="scientific">Portunus trituberculatus</name>
    <name type="common">Swimming crab</name>
    <name type="synonym">Neptunus trituberculatus</name>
    <dbReference type="NCBI Taxonomy" id="210409"/>
    <lineage>
        <taxon>Eukaryota</taxon>
        <taxon>Metazoa</taxon>
        <taxon>Ecdysozoa</taxon>
        <taxon>Arthropoda</taxon>
        <taxon>Crustacea</taxon>
        <taxon>Multicrustacea</taxon>
        <taxon>Malacostraca</taxon>
        <taxon>Eumalacostraca</taxon>
        <taxon>Eucarida</taxon>
        <taxon>Decapoda</taxon>
        <taxon>Pleocyemata</taxon>
        <taxon>Brachyura</taxon>
        <taxon>Eubrachyura</taxon>
        <taxon>Portunoidea</taxon>
        <taxon>Portunidae</taxon>
        <taxon>Portuninae</taxon>
        <taxon>Portunus</taxon>
    </lineage>
</organism>
<gene>
    <name evidence="2" type="ORF">E2C01_012153</name>
</gene>
<dbReference type="Proteomes" id="UP000324222">
    <property type="component" value="Unassembled WGS sequence"/>
</dbReference>
<evidence type="ECO:0000313" key="3">
    <source>
        <dbReference type="Proteomes" id="UP000324222"/>
    </source>
</evidence>
<evidence type="ECO:0000256" key="1">
    <source>
        <dbReference type="SAM" id="MobiDB-lite"/>
    </source>
</evidence>
<evidence type="ECO:0000313" key="2">
    <source>
        <dbReference type="EMBL" id="MPC19240.1"/>
    </source>
</evidence>
<name>A0A5B7DD36_PORTR</name>
<keyword evidence="3" id="KW-1185">Reference proteome</keyword>
<feature type="region of interest" description="Disordered" evidence="1">
    <location>
        <begin position="1"/>
        <end position="33"/>
    </location>
</feature>
<reference evidence="2 3" key="1">
    <citation type="submission" date="2019-05" db="EMBL/GenBank/DDBJ databases">
        <title>Another draft genome of Portunus trituberculatus and its Hox gene families provides insights of decapod evolution.</title>
        <authorList>
            <person name="Jeong J.-H."/>
            <person name="Song I."/>
            <person name="Kim S."/>
            <person name="Choi T."/>
            <person name="Kim D."/>
            <person name="Ryu S."/>
            <person name="Kim W."/>
        </authorList>
    </citation>
    <scope>NUCLEOTIDE SEQUENCE [LARGE SCALE GENOMIC DNA]</scope>
    <source>
        <tissue evidence="2">Muscle</tissue>
    </source>
</reference>
<proteinExistence type="predicted"/>
<sequence>MRVKHGKKDNQMMADEEEKKLTKQFSEDDSATNEKHFCFSLPRVLSKLLTTGELSCILAASSA</sequence>
<dbReference type="AlphaFoldDB" id="A0A5B7DD36"/>
<accession>A0A5B7DD36</accession>
<dbReference type="EMBL" id="VSRR010000753">
    <property type="protein sequence ID" value="MPC19240.1"/>
    <property type="molecule type" value="Genomic_DNA"/>
</dbReference>
<comment type="caution">
    <text evidence="2">The sequence shown here is derived from an EMBL/GenBank/DDBJ whole genome shotgun (WGS) entry which is preliminary data.</text>
</comment>
<protein>
    <submittedName>
        <fullName evidence="2">Uncharacterized protein</fullName>
    </submittedName>
</protein>